<dbReference type="STRING" id="1121338.CLTEP_05310"/>
<dbReference type="GO" id="GO:0005524">
    <property type="term" value="F:ATP binding"/>
    <property type="evidence" value="ECO:0007669"/>
    <property type="project" value="UniProtKB-KW"/>
</dbReference>
<dbReference type="InterPro" id="IPR051120">
    <property type="entry name" value="ABC_AA/LPS_Transport"/>
</dbReference>
<dbReference type="InterPro" id="IPR015856">
    <property type="entry name" value="ABC_transpr_CbiO/EcfA_su"/>
</dbReference>
<dbReference type="InterPro" id="IPR027417">
    <property type="entry name" value="P-loop_NTPase"/>
</dbReference>
<evidence type="ECO:0000256" key="4">
    <source>
        <dbReference type="ARBA" id="ARBA00022840"/>
    </source>
</evidence>
<dbReference type="EMBL" id="LTBA01000002">
    <property type="protein sequence ID" value="KYH35587.1"/>
    <property type="molecule type" value="Genomic_DNA"/>
</dbReference>
<keyword evidence="4 6" id="KW-0067">ATP-binding</keyword>
<dbReference type="PATRIC" id="fig|1121338.3.peg.535"/>
<dbReference type="SMART" id="SM00382">
    <property type="entry name" value="AAA"/>
    <property type="match status" value="1"/>
</dbReference>
<dbReference type="EC" id="3.6.3.25" evidence="6"/>
<keyword evidence="7" id="KW-1185">Reference proteome</keyword>
<dbReference type="OrthoDB" id="9806149at2"/>
<dbReference type="GO" id="GO:0022857">
    <property type="term" value="F:transmembrane transporter activity"/>
    <property type="evidence" value="ECO:0007669"/>
    <property type="project" value="UniProtKB-ARBA"/>
</dbReference>
<feature type="domain" description="ABC transporter" evidence="5">
    <location>
        <begin position="2"/>
        <end position="236"/>
    </location>
</feature>
<dbReference type="PANTHER" id="PTHR45772:SF10">
    <property type="entry name" value="LIPOPOLYSACCHARIDE EXPORT SYSTEM ATP-BINDING PROTEIN LPTB"/>
    <property type="match status" value="1"/>
</dbReference>
<dbReference type="CDD" id="cd03225">
    <property type="entry name" value="ABC_cobalt_CbiO_domain1"/>
    <property type="match status" value="1"/>
</dbReference>
<evidence type="ECO:0000256" key="2">
    <source>
        <dbReference type="ARBA" id="ARBA00022448"/>
    </source>
</evidence>
<evidence type="ECO:0000259" key="5">
    <source>
        <dbReference type="PROSITE" id="PS50893"/>
    </source>
</evidence>
<dbReference type="GO" id="GO:0016887">
    <property type="term" value="F:ATP hydrolysis activity"/>
    <property type="evidence" value="ECO:0007669"/>
    <property type="project" value="InterPro"/>
</dbReference>
<dbReference type="InterPro" id="IPR003439">
    <property type="entry name" value="ABC_transporter-like_ATP-bd"/>
</dbReference>
<evidence type="ECO:0000256" key="1">
    <source>
        <dbReference type="ARBA" id="ARBA00004202"/>
    </source>
</evidence>
<accession>A0A151B7G8</accession>
<keyword evidence="3" id="KW-0547">Nucleotide-binding</keyword>
<name>A0A151B7G8_9CLOT</name>
<keyword evidence="2" id="KW-0813">Transport</keyword>
<keyword evidence="6" id="KW-0378">Hydrolase</keyword>
<dbReference type="Pfam" id="PF00005">
    <property type="entry name" value="ABC_tran"/>
    <property type="match status" value="1"/>
</dbReference>
<proteinExistence type="predicted"/>
<comment type="caution">
    <text evidence="6">The sequence shown here is derived from an EMBL/GenBank/DDBJ whole genome shotgun (WGS) entry which is preliminary data.</text>
</comment>
<dbReference type="InterPro" id="IPR003593">
    <property type="entry name" value="AAA+_ATPase"/>
</dbReference>
<evidence type="ECO:0000313" key="7">
    <source>
        <dbReference type="Proteomes" id="UP000075531"/>
    </source>
</evidence>
<dbReference type="Proteomes" id="UP000075531">
    <property type="component" value="Unassembled WGS sequence"/>
</dbReference>
<gene>
    <name evidence="6" type="primary">cysA</name>
    <name evidence="6" type="ORF">CLTEP_05310</name>
</gene>
<dbReference type="PROSITE" id="PS50893">
    <property type="entry name" value="ABC_TRANSPORTER_2"/>
    <property type="match status" value="1"/>
</dbReference>
<evidence type="ECO:0000313" key="6">
    <source>
        <dbReference type="EMBL" id="KYH35587.1"/>
    </source>
</evidence>
<dbReference type="GO" id="GO:0005886">
    <property type="term" value="C:plasma membrane"/>
    <property type="evidence" value="ECO:0007669"/>
    <property type="project" value="UniProtKB-SubCell"/>
</dbReference>
<reference evidence="6 7" key="1">
    <citation type="submission" date="2016-02" db="EMBL/GenBank/DDBJ databases">
        <title>Genome sequence of Clostridium tepidiprofundi DSM 19306.</title>
        <authorList>
            <person name="Poehlein A."/>
            <person name="Daniel R."/>
        </authorList>
    </citation>
    <scope>NUCLEOTIDE SEQUENCE [LARGE SCALE GENOMIC DNA]</scope>
    <source>
        <strain evidence="6 7">DSM 19306</strain>
    </source>
</reference>
<dbReference type="PANTHER" id="PTHR45772">
    <property type="entry name" value="CONSERVED COMPONENT OF ABC TRANSPORTER FOR NATURAL AMINO ACIDS-RELATED"/>
    <property type="match status" value="1"/>
</dbReference>
<sequence length="243" mass="27284">MIEFKDVSLHIDKQDSNTAIVKNINLKFEDNKIYVVTGPNGGGKSTLCKLMMGIYKPTSGKILFDGEDITNLSITERAKRKIGYAFQQPAHFKGMTVKELIALSARDNPNGVDIPELLADMGLCPKSYLNREVNGNLSGGEIKRIEIATVLARELKLAIFDEPEAGIDLWSFKRLVQTFKNMHKKFNSTIVIVSHQERIINIADEVVVLSGGTVKKRTYKTDIIKEIREQAACDYCETCEEKR</sequence>
<dbReference type="Gene3D" id="3.40.50.300">
    <property type="entry name" value="P-loop containing nucleotide triphosphate hydrolases"/>
    <property type="match status" value="1"/>
</dbReference>
<comment type="subcellular location">
    <subcellularLocation>
        <location evidence="1">Cell membrane</location>
        <topology evidence="1">Peripheral membrane protein</topology>
    </subcellularLocation>
</comment>
<dbReference type="SUPFAM" id="SSF52540">
    <property type="entry name" value="P-loop containing nucleoside triphosphate hydrolases"/>
    <property type="match status" value="1"/>
</dbReference>
<organism evidence="6 7">
    <name type="scientific">Clostridium tepidiprofundi DSM 19306</name>
    <dbReference type="NCBI Taxonomy" id="1121338"/>
    <lineage>
        <taxon>Bacteria</taxon>
        <taxon>Bacillati</taxon>
        <taxon>Bacillota</taxon>
        <taxon>Clostridia</taxon>
        <taxon>Eubacteriales</taxon>
        <taxon>Clostridiaceae</taxon>
        <taxon>Clostridium</taxon>
    </lineage>
</organism>
<protein>
    <submittedName>
        <fullName evidence="6">Sulfate/thiosulfate import ATP-binding protein CysA</fullName>
        <ecNumber evidence="6">3.6.3.25</ecNumber>
    </submittedName>
</protein>
<evidence type="ECO:0000256" key="3">
    <source>
        <dbReference type="ARBA" id="ARBA00022741"/>
    </source>
</evidence>
<dbReference type="RefSeq" id="WP_066822169.1">
    <property type="nucleotide sequence ID" value="NZ_LTBA01000002.1"/>
</dbReference>
<dbReference type="AlphaFoldDB" id="A0A151B7G8"/>
<dbReference type="PROSITE" id="PS00211">
    <property type="entry name" value="ABC_TRANSPORTER_1"/>
    <property type="match status" value="1"/>
</dbReference>
<dbReference type="InterPro" id="IPR017871">
    <property type="entry name" value="ABC_transporter-like_CS"/>
</dbReference>